<accession>A0A067LSZ9</accession>
<evidence type="ECO:0000256" key="1">
    <source>
        <dbReference type="ARBA" id="ARBA00006395"/>
    </source>
</evidence>
<protein>
    <recommendedName>
        <fullName evidence="2">RecQ-mediated genome instability protein 1</fullName>
    </recommendedName>
</protein>
<dbReference type="GO" id="GO:0016604">
    <property type="term" value="C:nuclear body"/>
    <property type="evidence" value="ECO:0007669"/>
    <property type="project" value="TreeGrafter"/>
</dbReference>
<organism evidence="5 6">
    <name type="scientific">Botryobasidium botryosum (strain FD-172 SS1)</name>
    <dbReference type="NCBI Taxonomy" id="930990"/>
    <lineage>
        <taxon>Eukaryota</taxon>
        <taxon>Fungi</taxon>
        <taxon>Dikarya</taxon>
        <taxon>Basidiomycota</taxon>
        <taxon>Agaricomycotina</taxon>
        <taxon>Agaricomycetes</taxon>
        <taxon>Cantharellales</taxon>
        <taxon>Botryobasidiaceae</taxon>
        <taxon>Botryobasidium</taxon>
    </lineage>
</organism>
<dbReference type="STRING" id="930990.A0A067LSZ9"/>
<gene>
    <name evidence="5" type="ORF">BOTBODRAFT_121566</name>
</gene>
<reference evidence="6" key="1">
    <citation type="journal article" date="2014" name="Proc. Natl. Acad. Sci. U.S.A.">
        <title>Extensive sampling of basidiomycete genomes demonstrates inadequacy of the white-rot/brown-rot paradigm for wood decay fungi.</title>
        <authorList>
            <person name="Riley R."/>
            <person name="Salamov A.A."/>
            <person name="Brown D.W."/>
            <person name="Nagy L.G."/>
            <person name="Floudas D."/>
            <person name="Held B.W."/>
            <person name="Levasseur A."/>
            <person name="Lombard V."/>
            <person name="Morin E."/>
            <person name="Otillar R."/>
            <person name="Lindquist E.A."/>
            <person name="Sun H."/>
            <person name="LaButti K.M."/>
            <person name="Schmutz J."/>
            <person name="Jabbour D."/>
            <person name="Luo H."/>
            <person name="Baker S.E."/>
            <person name="Pisabarro A.G."/>
            <person name="Walton J.D."/>
            <person name="Blanchette R.A."/>
            <person name="Henrissat B."/>
            <person name="Martin F."/>
            <person name="Cullen D."/>
            <person name="Hibbett D.S."/>
            <person name="Grigoriev I.V."/>
        </authorList>
    </citation>
    <scope>NUCLEOTIDE SEQUENCE [LARGE SCALE GENOMIC DNA]</scope>
    <source>
        <strain evidence="6">FD-172 SS1</strain>
    </source>
</reference>
<dbReference type="PANTHER" id="PTHR14790:SF15">
    <property type="entry name" value="RECQ-MEDIATED GENOME INSTABILITY PROTEIN 1"/>
    <property type="match status" value="1"/>
</dbReference>
<dbReference type="HOGENOM" id="CLU_096565_1_0_1"/>
<dbReference type="InterPro" id="IPR013894">
    <property type="entry name" value="RMI1_OB"/>
</dbReference>
<feature type="domain" description="RMI1 N-terminal" evidence="4">
    <location>
        <begin position="15"/>
        <end position="61"/>
    </location>
</feature>
<dbReference type="InParanoid" id="A0A067LSZ9"/>
<evidence type="ECO:0000313" key="6">
    <source>
        <dbReference type="Proteomes" id="UP000027195"/>
    </source>
</evidence>
<dbReference type="GO" id="GO:0000724">
    <property type="term" value="P:double-strand break repair via homologous recombination"/>
    <property type="evidence" value="ECO:0007669"/>
    <property type="project" value="TreeGrafter"/>
</dbReference>
<dbReference type="GO" id="GO:0000712">
    <property type="term" value="P:resolution of meiotic recombination intermediates"/>
    <property type="evidence" value="ECO:0007669"/>
    <property type="project" value="TreeGrafter"/>
</dbReference>
<comment type="similarity">
    <text evidence="1">Belongs to the RMI1 family.</text>
</comment>
<dbReference type="InterPro" id="IPR049363">
    <property type="entry name" value="RMI1_N"/>
</dbReference>
<evidence type="ECO:0000259" key="3">
    <source>
        <dbReference type="Pfam" id="PF08585"/>
    </source>
</evidence>
<dbReference type="Gene3D" id="2.40.50.770">
    <property type="entry name" value="RecQ-mediated genome instability protein Rmi1, C-terminal domain"/>
    <property type="match status" value="1"/>
</dbReference>
<dbReference type="Pfam" id="PF21000">
    <property type="entry name" value="RMI1_N_N"/>
    <property type="match status" value="1"/>
</dbReference>
<dbReference type="PANTHER" id="PTHR14790">
    <property type="entry name" value="RECQ-MEDIATED GENOME INSTABILITY PROTEIN 1 RMI1"/>
    <property type="match status" value="1"/>
</dbReference>
<dbReference type="Proteomes" id="UP000027195">
    <property type="component" value="Unassembled WGS sequence"/>
</dbReference>
<evidence type="ECO:0000256" key="2">
    <source>
        <dbReference type="ARBA" id="ARBA00018987"/>
    </source>
</evidence>
<name>A0A067LSZ9_BOTB1</name>
<keyword evidence="6" id="KW-1185">Reference proteome</keyword>
<evidence type="ECO:0000259" key="4">
    <source>
        <dbReference type="Pfam" id="PF21000"/>
    </source>
</evidence>
<dbReference type="InterPro" id="IPR042470">
    <property type="entry name" value="RMI1_N_C_sf"/>
</dbReference>
<feature type="domain" description="RecQ mediated genome instability protein 1 OB-fold" evidence="3">
    <location>
        <begin position="68"/>
        <end position="168"/>
    </location>
</feature>
<sequence length="178" mass="19342">MPPAAIAQRLKALYPKPSIDAEWLDACYGWVLEEYGLAPNDTDAIVTHVNTQFLASDLTDSTIPGTGLPQNVANLEDGRIATGGAILVQIIAITDIGNSAFSLQNVRHTRIEKMDMAGLGEDVEEGRIPNYPRSMLRLELSDGLITLQAFEYRRLPVLELGVTPLGSKARSPSRANRA</sequence>
<dbReference type="Pfam" id="PF08585">
    <property type="entry name" value="RMI1_N_C"/>
    <property type="match status" value="1"/>
</dbReference>
<proteinExistence type="inferred from homology"/>
<dbReference type="EMBL" id="KL198138">
    <property type="protein sequence ID" value="KDQ06388.1"/>
    <property type="molecule type" value="Genomic_DNA"/>
</dbReference>
<dbReference type="SMART" id="SM01161">
    <property type="entry name" value="DUF1767"/>
    <property type="match status" value="1"/>
</dbReference>
<evidence type="ECO:0000313" key="5">
    <source>
        <dbReference type="EMBL" id="KDQ06388.1"/>
    </source>
</evidence>
<dbReference type="AlphaFoldDB" id="A0A067LSZ9"/>
<dbReference type="GO" id="GO:0031422">
    <property type="term" value="C:RecQ family helicase-topoisomerase III complex"/>
    <property type="evidence" value="ECO:0007669"/>
    <property type="project" value="TreeGrafter"/>
</dbReference>
<dbReference type="OrthoDB" id="341511at2759"/>